<evidence type="ECO:0000256" key="2">
    <source>
        <dbReference type="ARBA" id="ARBA00022840"/>
    </source>
</evidence>
<dbReference type="PANTHER" id="PTHR18934:SF85">
    <property type="entry name" value="ATP-DEPENDENT RNA HELICASE DHX8"/>
    <property type="match status" value="1"/>
</dbReference>
<evidence type="ECO:0000256" key="1">
    <source>
        <dbReference type="ARBA" id="ARBA00022741"/>
    </source>
</evidence>
<dbReference type="GO" id="GO:0004386">
    <property type="term" value="F:helicase activity"/>
    <property type="evidence" value="ECO:0007669"/>
    <property type="project" value="UniProtKB-KW"/>
</dbReference>
<feature type="domain" description="Helicase C-terminal" evidence="5">
    <location>
        <begin position="579"/>
        <end position="762"/>
    </location>
</feature>
<dbReference type="SUPFAM" id="SSF52540">
    <property type="entry name" value="P-loop containing nucleoside triphosphate hydrolases"/>
    <property type="match status" value="1"/>
</dbReference>
<feature type="domain" description="Helicase ATP-binding" evidence="4">
    <location>
        <begin position="292"/>
        <end position="509"/>
    </location>
</feature>
<organism evidence="6 7">
    <name type="scientific">Aduncisulcus paluster</name>
    <dbReference type="NCBI Taxonomy" id="2918883"/>
    <lineage>
        <taxon>Eukaryota</taxon>
        <taxon>Metamonada</taxon>
        <taxon>Carpediemonas-like organisms</taxon>
        <taxon>Aduncisulcus</taxon>
    </lineage>
</organism>
<accession>A0ABQ5KV91</accession>
<dbReference type="Gene3D" id="1.20.120.1080">
    <property type="match status" value="1"/>
</dbReference>
<dbReference type="Pfam" id="PF00271">
    <property type="entry name" value="Helicase_C"/>
    <property type="match status" value="1"/>
</dbReference>
<dbReference type="Pfam" id="PF04408">
    <property type="entry name" value="WHD_HA2"/>
    <property type="match status" value="1"/>
</dbReference>
<dbReference type="Pfam" id="PF07717">
    <property type="entry name" value="OB_NTP_bind"/>
    <property type="match status" value="1"/>
</dbReference>
<dbReference type="PANTHER" id="PTHR18934">
    <property type="entry name" value="ATP-DEPENDENT RNA HELICASE"/>
    <property type="match status" value="1"/>
</dbReference>
<evidence type="ECO:0000313" key="7">
    <source>
        <dbReference type="Proteomes" id="UP001057375"/>
    </source>
</evidence>
<dbReference type="EMBL" id="BQXS01011210">
    <property type="protein sequence ID" value="GKT36377.1"/>
    <property type="molecule type" value="Genomic_DNA"/>
</dbReference>
<dbReference type="Pfam" id="PF21010">
    <property type="entry name" value="HA2_C"/>
    <property type="match status" value="1"/>
</dbReference>
<dbReference type="PROSITE" id="PS51194">
    <property type="entry name" value="HELICASE_CTER"/>
    <property type="match status" value="1"/>
</dbReference>
<dbReference type="CDD" id="cd18791">
    <property type="entry name" value="SF2_C_RHA"/>
    <property type="match status" value="1"/>
</dbReference>
<keyword evidence="6" id="KW-0378">Hydrolase</keyword>
<keyword evidence="1" id="KW-0547">Nucleotide-binding</keyword>
<reference evidence="6" key="1">
    <citation type="submission" date="2022-03" db="EMBL/GenBank/DDBJ databases">
        <title>Draft genome sequence of Aduncisulcus paluster, a free-living microaerophilic Fornicata.</title>
        <authorList>
            <person name="Yuyama I."/>
            <person name="Kume K."/>
            <person name="Tamura T."/>
            <person name="Inagaki Y."/>
            <person name="Hashimoto T."/>
        </authorList>
    </citation>
    <scope>NUCLEOTIDE SEQUENCE</scope>
    <source>
        <strain evidence="6">NY0171</strain>
    </source>
</reference>
<dbReference type="SMART" id="SM00487">
    <property type="entry name" value="DEXDc"/>
    <property type="match status" value="1"/>
</dbReference>
<name>A0ABQ5KV91_9EUKA</name>
<proteinExistence type="predicted"/>
<comment type="caution">
    <text evidence="6">The sequence shown here is derived from an EMBL/GenBank/DDBJ whole genome shotgun (WGS) entry which is preliminary data.</text>
</comment>
<dbReference type="SMART" id="SM00490">
    <property type="entry name" value="HELICc"/>
    <property type="match status" value="1"/>
</dbReference>
<dbReference type="InterPro" id="IPR011709">
    <property type="entry name" value="DEAD-box_helicase_OB_fold"/>
</dbReference>
<sequence length="1505" mass="170484">MFGKSISKLGIDVLEHLIRQCLSSLGDRSVMIEFLVKRIIKCDNEDDFKKLYEELSMYDEIKPFSASLLSLVKPFILQHKHKSKPKEKEITAILGNIDEFYGLYYDHLYTFDQKQSSDYDLGLKTRQNDPTEIISVMEEEEKESVVQELVVISQNVHDDDKMPRFLVDMRTPQMFSAAHHSKISSYPRGAMYDVALKQKEIARDRREEQYARLREEEKLSRDSQRLLTDPMMSDNEYIVAQTVGRDLDDISDWQLAAGLSVATSQGSDASSSQSIEQTRRSLPVYYYRQTILDLVRKNDIIVVVGETGSGKSTQMPQYLYEDGWCTHSERKIEYPSKIQKDHKGKRRFTDMVPIIPPCPARYDESGGLYDHPSSSVSRPQMIGVTQPRRIAAVSLAKRVAEEKGVRLGEEVGYSIRFDDKYDPSVTRIKYMTDGMFLREILADPSCSKYRVIILDEAHERSVITDILFALLKRVVKDRKGDFKLIVTSATLEAKRFSTYYGGCPILPIPGRTFSVEKIYAKNSSNKLSSIDGFSGLSLDTQRKAMIDSSLQSLSSSSIGTSPSTSLSSYILEDGDYLSKTIDIVCKIHLTQPKGDVLVFLTGKEEIDIACERIFSRVHSLSSSLGQAPHVPPIVVLPCYANLSPDDQSRIFSPPPVGGRKVVISTNIAETSITIPGVRYVVDAGFVKVNEFDPATLMDSLVIRPISRAQADQRAGRAGRVAPGKCFRLYSYSSYKHEMLEAPIPEIQRSNLAEVVLLLKSMGIENVHHFDFIQPPSTISISSSLLSLFHLGAIDEDGILTHAGRIMSHLPLAPHLSRMLLCASALDCVEHAVTVVSLLSLTKPIFLRPRGRAEVADTRHAPFKQDEGDMLTMLVVFEGWLEQGKNAAWCQDVFVNHQALYEAHKIRLQLLEILDRFEIYKAPVYLQVDLEKGRKENYKYEEYEPADTLTIKSSWSRGQCMLSIPERRKLLKCILGGFFTHIAVKEPGEGYKTLNEGNIVYIHPSSSLADASPHFVVYHELVVTSREYMRNVSVIRADWVEEMAPRYARICEEGEDTVRARSEKLTISGMSHFIDSQLYDLKELLLSGEIISSAESKTSTSLLNDIKKKMRMTAFIIYETIFNDVLIAANRVDIVYNTMMMIWKLYSLPGATSATHPFGAHIMPKHGKKIIGYFNLSDKVSRILHKGRIEEKKHLHLLRDFREEVISCELDVIACVSDTGLRLISQEIMSLSLVLGRYIKRFVTAFSKGETWALLKLGLDLTKRKTISNAFWTLKDDDPNLPSCINSILQQRKDNGFSDTEMRDLILYFRRVELHRKRMAQKQPSSPISLQISHHDTDYHESQILLPDAVGMFVCRYYRESWHSQQEKLAIELKKEKQIEQIPSGATLVPSVPSFQSLPSSPSSSTAAVLTKKPQSGDKSCGILLGLFGMYQRDADKDRSIPQAKKRMFSLPSPPPKELFPVSFFSFLESIFISNEEDEKEFFESCVECRKTVKEEEEESKDSSLK</sequence>
<keyword evidence="2" id="KW-0067">ATP-binding</keyword>
<evidence type="ECO:0000259" key="5">
    <source>
        <dbReference type="PROSITE" id="PS51194"/>
    </source>
</evidence>
<protein>
    <submittedName>
        <fullName evidence="6">Probable pre-mRNA-splicing factor ATP-dependent RNA helicase DEAH5</fullName>
    </submittedName>
</protein>
<dbReference type="InterPro" id="IPR027417">
    <property type="entry name" value="P-loop_NTPase"/>
</dbReference>
<evidence type="ECO:0000313" key="6">
    <source>
        <dbReference type="EMBL" id="GKT36377.1"/>
    </source>
</evidence>
<feature type="non-terminal residue" evidence="6">
    <location>
        <position position="1505"/>
    </location>
</feature>
<dbReference type="SMART" id="SM00847">
    <property type="entry name" value="HA2"/>
    <property type="match status" value="1"/>
</dbReference>
<keyword evidence="7" id="KW-1185">Reference proteome</keyword>
<dbReference type="InterPro" id="IPR007502">
    <property type="entry name" value="Helicase-assoc_dom"/>
</dbReference>
<feature type="compositionally biased region" description="Low complexity" evidence="3">
    <location>
        <begin position="1392"/>
        <end position="1404"/>
    </location>
</feature>
<dbReference type="InterPro" id="IPR001650">
    <property type="entry name" value="Helicase_C-like"/>
</dbReference>
<evidence type="ECO:0000256" key="3">
    <source>
        <dbReference type="SAM" id="MobiDB-lite"/>
    </source>
</evidence>
<gene>
    <name evidence="6" type="ORF">ADUPG1_009354</name>
</gene>
<feature type="region of interest" description="Disordered" evidence="3">
    <location>
        <begin position="1392"/>
        <end position="1413"/>
    </location>
</feature>
<dbReference type="Proteomes" id="UP001057375">
    <property type="component" value="Unassembled WGS sequence"/>
</dbReference>
<dbReference type="InterPro" id="IPR048333">
    <property type="entry name" value="HA2_WH"/>
</dbReference>
<evidence type="ECO:0000259" key="4">
    <source>
        <dbReference type="PROSITE" id="PS51192"/>
    </source>
</evidence>
<dbReference type="InterPro" id="IPR014001">
    <property type="entry name" value="Helicase_ATP-bd"/>
</dbReference>
<keyword evidence="6" id="KW-0347">Helicase</keyword>
<dbReference type="Gene3D" id="3.40.50.300">
    <property type="entry name" value="P-loop containing nucleotide triphosphate hydrolases"/>
    <property type="match status" value="2"/>
</dbReference>
<dbReference type="PROSITE" id="PS51192">
    <property type="entry name" value="HELICASE_ATP_BIND_1"/>
    <property type="match status" value="1"/>
</dbReference>